<reference evidence="2 3" key="1">
    <citation type="submission" date="2017-06" db="EMBL/GenBank/DDBJ databases">
        <title>Draft Genome Sequence of Natranaerobius trueperi halophilic, alkalithermophilic bacteria from soda lakes.</title>
        <authorList>
            <person name="Zhao B."/>
        </authorList>
    </citation>
    <scope>NUCLEOTIDE SEQUENCE [LARGE SCALE GENOMIC DNA]</scope>
    <source>
        <strain evidence="2 3">DSM 18760</strain>
    </source>
</reference>
<dbReference type="GO" id="GO:0016651">
    <property type="term" value="F:oxidoreductase activity, acting on NAD(P)H"/>
    <property type="evidence" value="ECO:0007669"/>
    <property type="project" value="UniProtKB-ARBA"/>
</dbReference>
<dbReference type="GO" id="GO:0010181">
    <property type="term" value="F:FMN binding"/>
    <property type="evidence" value="ECO:0007669"/>
    <property type="project" value="InterPro"/>
</dbReference>
<dbReference type="AlphaFoldDB" id="A0A226BWT5"/>
<protein>
    <submittedName>
        <fullName evidence="2">Flavodoxin</fullName>
    </submittedName>
</protein>
<keyword evidence="3" id="KW-1185">Reference proteome</keyword>
<dbReference type="PROSITE" id="PS50902">
    <property type="entry name" value="FLAVODOXIN_LIKE"/>
    <property type="match status" value="1"/>
</dbReference>
<dbReference type="Proteomes" id="UP000214588">
    <property type="component" value="Unassembled WGS sequence"/>
</dbReference>
<feature type="domain" description="Flavodoxin-like" evidence="1">
    <location>
        <begin position="18"/>
        <end position="175"/>
    </location>
</feature>
<proteinExistence type="predicted"/>
<sequence>MNLIITREGGNKVKSSEILVVYYSLEGNTELISTMLRDKLNCDLLKIEPQKKERKGTLSKYIWGGKQVFLKEEPELKPYTLNPEDYQFLFIGTPVWAGSYTPPIRTFLKKHAIKEKEIALFCCQKGHSVSTLDSLETLLSKDNNNVLHKGDFYEPNSKYLYDVRKQVETYIRNVITKTTIKNFSY</sequence>
<evidence type="ECO:0000313" key="3">
    <source>
        <dbReference type="Proteomes" id="UP000214588"/>
    </source>
</evidence>
<dbReference type="PANTHER" id="PTHR39201:SF1">
    <property type="entry name" value="FLAVODOXIN-LIKE DOMAIN-CONTAINING PROTEIN"/>
    <property type="match status" value="1"/>
</dbReference>
<organism evidence="2 3">
    <name type="scientific">Natranaerobius trueperi</name>
    <dbReference type="NCBI Taxonomy" id="759412"/>
    <lineage>
        <taxon>Bacteria</taxon>
        <taxon>Bacillati</taxon>
        <taxon>Bacillota</taxon>
        <taxon>Clostridia</taxon>
        <taxon>Natranaerobiales</taxon>
        <taxon>Natranaerobiaceae</taxon>
        <taxon>Natranaerobius</taxon>
    </lineage>
</organism>
<evidence type="ECO:0000313" key="2">
    <source>
        <dbReference type="EMBL" id="OWZ83508.1"/>
    </source>
</evidence>
<evidence type="ECO:0000259" key="1">
    <source>
        <dbReference type="PROSITE" id="PS50902"/>
    </source>
</evidence>
<dbReference type="PANTHER" id="PTHR39201">
    <property type="entry name" value="EXPORTED PROTEIN-RELATED"/>
    <property type="match status" value="1"/>
</dbReference>
<name>A0A226BWT5_9FIRM</name>
<comment type="caution">
    <text evidence="2">The sequence shown here is derived from an EMBL/GenBank/DDBJ whole genome shotgun (WGS) entry which is preliminary data.</text>
</comment>
<accession>A0A226BWT5</accession>
<gene>
    <name evidence="2" type="ORF">CDO51_08425</name>
</gene>
<dbReference type="Gene3D" id="3.40.50.360">
    <property type="match status" value="1"/>
</dbReference>
<dbReference type="Pfam" id="PF12682">
    <property type="entry name" value="Flavodoxin_4"/>
    <property type="match status" value="1"/>
</dbReference>
<dbReference type="SUPFAM" id="SSF52218">
    <property type="entry name" value="Flavoproteins"/>
    <property type="match status" value="1"/>
</dbReference>
<dbReference type="EMBL" id="NIQC01000017">
    <property type="protein sequence ID" value="OWZ83508.1"/>
    <property type="molecule type" value="Genomic_DNA"/>
</dbReference>
<dbReference type="InterPro" id="IPR029039">
    <property type="entry name" value="Flavoprotein-like_sf"/>
</dbReference>
<dbReference type="InterPro" id="IPR008254">
    <property type="entry name" value="Flavodoxin/NO_synth"/>
</dbReference>